<reference evidence="5 6" key="1">
    <citation type="submission" date="2018-09" db="EMBL/GenBank/DDBJ databases">
        <title>The complete genome sequence of Neokomagataea tanensis NBRC 106556(T).</title>
        <authorList>
            <person name="Chua K.-O."/>
            <person name="See-Too W.-S."/>
            <person name="Hong K.-W."/>
            <person name="Yin W.-F."/>
            <person name="Chan K.-G."/>
        </authorList>
    </citation>
    <scope>NUCLEOTIDE SEQUENCE [LARGE SCALE GENOMIC DNA]</scope>
    <source>
        <strain evidence="6">AH13 \ NBRC 106556</strain>
    </source>
</reference>
<evidence type="ECO:0000256" key="1">
    <source>
        <dbReference type="ARBA" id="ARBA00023015"/>
    </source>
</evidence>
<sequence length="159" mass="17928">MEGVMLDRFDTLILDIWQQWGDIGPQGMSEKVNLSASQCSRRMQRLRSEGYVRNISAVLDVAKIKIGVRAYVLLTMHSHSADCLKRFRDAIMAMDEVQECQTLTGGYDVILKVSTCDLTTFNQFLNENLLSMPEVSTAHSSIVLDDIKSTTNLTLKYSE</sequence>
<evidence type="ECO:0000256" key="3">
    <source>
        <dbReference type="ARBA" id="ARBA00023163"/>
    </source>
</evidence>
<dbReference type="AlphaFoldDB" id="A0A4Y6V7E6"/>
<dbReference type="InterPro" id="IPR036388">
    <property type="entry name" value="WH-like_DNA-bd_sf"/>
</dbReference>
<feature type="domain" description="HTH asnC-type" evidence="4">
    <location>
        <begin position="6"/>
        <end position="69"/>
    </location>
</feature>
<dbReference type="GO" id="GO:0043200">
    <property type="term" value="P:response to amino acid"/>
    <property type="evidence" value="ECO:0007669"/>
    <property type="project" value="TreeGrafter"/>
</dbReference>
<organism evidence="5 6">
    <name type="scientific">Neokomagataea tanensis</name>
    <dbReference type="NCBI Taxonomy" id="661191"/>
    <lineage>
        <taxon>Bacteria</taxon>
        <taxon>Pseudomonadati</taxon>
        <taxon>Pseudomonadota</taxon>
        <taxon>Alphaproteobacteria</taxon>
        <taxon>Acetobacterales</taxon>
        <taxon>Acetobacteraceae</taxon>
        <taxon>Neokomagataea</taxon>
    </lineage>
</organism>
<dbReference type="Gene3D" id="1.10.10.10">
    <property type="entry name" value="Winged helix-like DNA-binding domain superfamily/Winged helix DNA-binding domain"/>
    <property type="match status" value="1"/>
</dbReference>
<protein>
    <submittedName>
        <fullName evidence="5">Lrp/AsnC family transcriptional regulator</fullName>
    </submittedName>
</protein>
<name>A0A4Y6V7E6_9PROT</name>
<dbReference type="EMBL" id="CP032485">
    <property type="protein sequence ID" value="QDH25304.1"/>
    <property type="molecule type" value="Genomic_DNA"/>
</dbReference>
<gene>
    <name evidence="5" type="ORF">D5366_08880</name>
</gene>
<dbReference type="InterPro" id="IPR036390">
    <property type="entry name" value="WH_DNA-bd_sf"/>
</dbReference>
<keyword evidence="1" id="KW-0805">Transcription regulation</keyword>
<dbReference type="OrthoDB" id="9813313at2"/>
<evidence type="ECO:0000259" key="4">
    <source>
        <dbReference type="PROSITE" id="PS50956"/>
    </source>
</evidence>
<dbReference type="Gene3D" id="3.30.70.920">
    <property type="match status" value="1"/>
</dbReference>
<dbReference type="InterPro" id="IPR000485">
    <property type="entry name" value="AsnC-type_HTH_dom"/>
</dbReference>
<dbReference type="SUPFAM" id="SSF46785">
    <property type="entry name" value="Winged helix' DNA-binding domain"/>
    <property type="match status" value="1"/>
</dbReference>
<proteinExistence type="predicted"/>
<dbReference type="GO" id="GO:0005829">
    <property type="term" value="C:cytosol"/>
    <property type="evidence" value="ECO:0007669"/>
    <property type="project" value="TreeGrafter"/>
</dbReference>
<accession>A0A4Y6V7E6</accession>
<dbReference type="KEGG" id="ntn:D5366_08880"/>
<dbReference type="PROSITE" id="PS50956">
    <property type="entry name" value="HTH_ASNC_2"/>
    <property type="match status" value="1"/>
</dbReference>
<dbReference type="Pfam" id="PF01037">
    <property type="entry name" value="AsnC_trans_reg"/>
    <property type="match status" value="1"/>
</dbReference>
<keyword evidence="6" id="KW-1185">Reference proteome</keyword>
<evidence type="ECO:0000256" key="2">
    <source>
        <dbReference type="ARBA" id="ARBA00023125"/>
    </source>
</evidence>
<evidence type="ECO:0000313" key="5">
    <source>
        <dbReference type="EMBL" id="QDH25304.1"/>
    </source>
</evidence>
<dbReference type="PANTHER" id="PTHR30154:SF34">
    <property type="entry name" value="TRANSCRIPTIONAL REGULATOR AZLB"/>
    <property type="match status" value="1"/>
</dbReference>
<keyword evidence="2" id="KW-0238">DNA-binding</keyword>
<dbReference type="SMART" id="SM00344">
    <property type="entry name" value="HTH_ASNC"/>
    <property type="match status" value="1"/>
</dbReference>
<evidence type="ECO:0000313" key="6">
    <source>
        <dbReference type="Proteomes" id="UP000317214"/>
    </source>
</evidence>
<dbReference type="SUPFAM" id="SSF54909">
    <property type="entry name" value="Dimeric alpha+beta barrel"/>
    <property type="match status" value="1"/>
</dbReference>
<dbReference type="InterPro" id="IPR019887">
    <property type="entry name" value="Tscrpt_reg_AsnC/Lrp_C"/>
</dbReference>
<dbReference type="GO" id="GO:0043565">
    <property type="term" value="F:sequence-specific DNA binding"/>
    <property type="evidence" value="ECO:0007669"/>
    <property type="project" value="InterPro"/>
</dbReference>
<dbReference type="InterPro" id="IPR011008">
    <property type="entry name" value="Dimeric_a/b-barrel"/>
</dbReference>
<dbReference type="InterPro" id="IPR019888">
    <property type="entry name" value="Tscrpt_reg_AsnC-like"/>
</dbReference>
<dbReference type="PANTHER" id="PTHR30154">
    <property type="entry name" value="LEUCINE-RESPONSIVE REGULATORY PROTEIN"/>
    <property type="match status" value="1"/>
</dbReference>
<keyword evidence="3" id="KW-0804">Transcription</keyword>
<dbReference type="Pfam" id="PF13404">
    <property type="entry name" value="HTH_AsnC-type"/>
    <property type="match status" value="1"/>
</dbReference>
<dbReference type="Proteomes" id="UP000317214">
    <property type="component" value="Chromosome"/>
</dbReference>